<evidence type="ECO:0000259" key="4">
    <source>
        <dbReference type="Pfam" id="PF25917"/>
    </source>
</evidence>
<feature type="region of interest" description="Disordered" evidence="3">
    <location>
        <begin position="346"/>
        <end position="378"/>
    </location>
</feature>
<dbReference type="Pfam" id="PF25917">
    <property type="entry name" value="BSH_RND"/>
    <property type="match status" value="1"/>
</dbReference>
<evidence type="ECO:0000256" key="2">
    <source>
        <dbReference type="ARBA" id="ARBA00023054"/>
    </source>
</evidence>
<dbReference type="InterPro" id="IPR006143">
    <property type="entry name" value="RND_pump_MFP"/>
</dbReference>
<evidence type="ECO:0000256" key="3">
    <source>
        <dbReference type="SAM" id="MobiDB-lite"/>
    </source>
</evidence>
<accession>A0ABQ1P4W4</accession>
<dbReference type="NCBIfam" id="TIGR01730">
    <property type="entry name" value="RND_mfp"/>
    <property type="match status" value="1"/>
</dbReference>
<dbReference type="Gene3D" id="2.40.50.100">
    <property type="match status" value="1"/>
</dbReference>
<dbReference type="EMBL" id="BMFF01000002">
    <property type="protein sequence ID" value="GGC91086.1"/>
    <property type="molecule type" value="Genomic_DNA"/>
</dbReference>
<keyword evidence="7" id="KW-1185">Reference proteome</keyword>
<sequence>MALAILMAVALVIWLLLGDTRSAKDTAPPPEEQAEEQMHEVETRWSQAQPLTREQVLQGQLLPWQQVQVMAQVSGRVAKLLKQQGDIISAGEPLLELSDEGRSQQLTQARAIYRLRQKELDGARKLRASNYVTENEIIRLEGEVARAQADLSAAQLAVEYNSPVAPFDGVVDRHHVEIGELVQPGAELMSLVNVSRLKATAQIPQQDAGRVAEGQAVKLRLLDGRELEGEVRFISLAADPQTRSFYVEAELANPELWRVAGGSATLRIQLPEVMAHQFSPALLRLGPDGNLGVHAVDEDGRVINYPVRVVAITNEGATVEGLPERLQVITQGAGFVDPGQQVRTEVVPEDETADAKASNEFQPGAAQSGPLPGQGAAE</sequence>
<dbReference type="Proteomes" id="UP000638188">
    <property type="component" value="Unassembled WGS sequence"/>
</dbReference>
<comment type="caution">
    <text evidence="6">The sequence shown here is derived from an EMBL/GenBank/DDBJ whole genome shotgun (WGS) entry which is preliminary data.</text>
</comment>
<gene>
    <name evidence="6" type="ORF">GCM10007418_08450</name>
</gene>
<dbReference type="SUPFAM" id="SSF111369">
    <property type="entry name" value="HlyD-like secretion proteins"/>
    <property type="match status" value="1"/>
</dbReference>
<name>A0ABQ1P4W4_9GAMM</name>
<evidence type="ECO:0000256" key="1">
    <source>
        <dbReference type="ARBA" id="ARBA00009477"/>
    </source>
</evidence>
<evidence type="ECO:0000313" key="7">
    <source>
        <dbReference type="Proteomes" id="UP000638188"/>
    </source>
</evidence>
<reference evidence="7" key="1">
    <citation type="journal article" date="2019" name="Int. J. Syst. Evol. Microbiol.">
        <title>The Global Catalogue of Microorganisms (GCM) 10K type strain sequencing project: providing services to taxonomists for standard genome sequencing and annotation.</title>
        <authorList>
            <consortium name="The Broad Institute Genomics Platform"/>
            <consortium name="The Broad Institute Genome Sequencing Center for Infectious Disease"/>
            <person name="Wu L."/>
            <person name="Ma J."/>
        </authorList>
    </citation>
    <scope>NUCLEOTIDE SEQUENCE [LARGE SCALE GENOMIC DNA]</scope>
    <source>
        <strain evidence="7">CGMCC 1.12482</strain>
    </source>
</reference>
<protein>
    <submittedName>
        <fullName evidence="6">Hemolysin D</fullName>
    </submittedName>
</protein>
<dbReference type="PANTHER" id="PTHR30469:SF29">
    <property type="entry name" value="BLR2860 PROTEIN"/>
    <property type="match status" value="1"/>
</dbReference>
<dbReference type="PANTHER" id="PTHR30469">
    <property type="entry name" value="MULTIDRUG RESISTANCE PROTEIN MDTA"/>
    <property type="match status" value="1"/>
</dbReference>
<feature type="domain" description="Multidrug resistance protein MdtA-like barrel-sandwich hybrid" evidence="4">
    <location>
        <begin position="66"/>
        <end position="189"/>
    </location>
</feature>
<organism evidence="6 7">
    <name type="scientific">Halopseudomonas salina</name>
    <dbReference type="NCBI Taxonomy" id="1323744"/>
    <lineage>
        <taxon>Bacteria</taxon>
        <taxon>Pseudomonadati</taxon>
        <taxon>Pseudomonadota</taxon>
        <taxon>Gammaproteobacteria</taxon>
        <taxon>Pseudomonadales</taxon>
        <taxon>Pseudomonadaceae</taxon>
        <taxon>Halopseudomonas</taxon>
    </lineage>
</organism>
<evidence type="ECO:0000313" key="6">
    <source>
        <dbReference type="EMBL" id="GGC91086.1"/>
    </source>
</evidence>
<proteinExistence type="inferred from homology"/>
<dbReference type="Gene3D" id="2.40.30.170">
    <property type="match status" value="1"/>
</dbReference>
<dbReference type="Pfam" id="PF25954">
    <property type="entry name" value="Beta-barrel_RND_2"/>
    <property type="match status" value="1"/>
</dbReference>
<comment type="similarity">
    <text evidence="1">Belongs to the membrane fusion protein (MFP) (TC 8.A.1) family.</text>
</comment>
<dbReference type="InterPro" id="IPR058792">
    <property type="entry name" value="Beta-barrel_RND_2"/>
</dbReference>
<keyword evidence="2" id="KW-0175">Coiled coil</keyword>
<feature type="domain" description="CusB-like beta-barrel" evidence="5">
    <location>
        <begin position="200"/>
        <end position="268"/>
    </location>
</feature>
<dbReference type="InterPro" id="IPR058625">
    <property type="entry name" value="MdtA-like_BSH"/>
</dbReference>
<evidence type="ECO:0000259" key="5">
    <source>
        <dbReference type="Pfam" id="PF25954"/>
    </source>
</evidence>
<dbReference type="Gene3D" id="1.10.287.470">
    <property type="entry name" value="Helix hairpin bin"/>
    <property type="match status" value="1"/>
</dbReference>